<proteinExistence type="inferred from homology"/>
<comment type="similarity">
    <text evidence="7">Belongs to the ustYa family.</text>
</comment>
<keyword evidence="4" id="KW-0843">Virulence</keyword>
<evidence type="ECO:0000256" key="6">
    <source>
        <dbReference type="ARBA" id="ARBA00023180"/>
    </source>
</evidence>
<dbReference type="Pfam" id="PF11807">
    <property type="entry name" value="UstYa"/>
    <property type="match status" value="1"/>
</dbReference>
<keyword evidence="3 8" id="KW-1133">Transmembrane helix</keyword>
<name>A0AAV9I2C0_9PEZI</name>
<keyword evidence="5 8" id="KW-0472">Membrane</keyword>
<protein>
    <submittedName>
        <fullName evidence="9">Uncharacterized protein</fullName>
    </submittedName>
</protein>
<evidence type="ECO:0000313" key="9">
    <source>
        <dbReference type="EMBL" id="KAK4466081.1"/>
    </source>
</evidence>
<accession>A0AAV9I2C0</accession>
<evidence type="ECO:0000256" key="2">
    <source>
        <dbReference type="ARBA" id="ARBA00022692"/>
    </source>
</evidence>
<evidence type="ECO:0000256" key="7">
    <source>
        <dbReference type="ARBA" id="ARBA00035112"/>
    </source>
</evidence>
<organism evidence="9 10">
    <name type="scientific">Cladorrhinum samala</name>
    <dbReference type="NCBI Taxonomy" id="585594"/>
    <lineage>
        <taxon>Eukaryota</taxon>
        <taxon>Fungi</taxon>
        <taxon>Dikarya</taxon>
        <taxon>Ascomycota</taxon>
        <taxon>Pezizomycotina</taxon>
        <taxon>Sordariomycetes</taxon>
        <taxon>Sordariomycetidae</taxon>
        <taxon>Sordariales</taxon>
        <taxon>Podosporaceae</taxon>
        <taxon>Cladorrhinum</taxon>
    </lineage>
</organism>
<dbReference type="PANTHER" id="PTHR33365:SF6">
    <property type="entry name" value="OXIDASE USTYA"/>
    <property type="match status" value="1"/>
</dbReference>
<reference evidence="9" key="1">
    <citation type="journal article" date="2023" name="Mol. Phylogenet. Evol.">
        <title>Genome-scale phylogeny and comparative genomics of the fungal order Sordariales.</title>
        <authorList>
            <person name="Hensen N."/>
            <person name="Bonometti L."/>
            <person name="Westerberg I."/>
            <person name="Brannstrom I.O."/>
            <person name="Guillou S."/>
            <person name="Cros-Aarteil S."/>
            <person name="Calhoun S."/>
            <person name="Haridas S."/>
            <person name="Kuo A."/>
            <person name="Mondo S."/>
            <person name="Pangilinan J."/>
            <person name="Riley R."/>
            <person name="LaButti K."/>
            <person name="Andreopoulos B."/>
            <person name="Lipzen A."/>
            <person name="Chen C."/>
            <person name="Yan M."/>
            <person name="Daum C."/>
            <person name="Ng V."/>
            <person name="Clum A."/>
            <person name="Steindorff A."/>
            <person name="Ohm R.A."/>
            <person name="Martin F."/>
            <person name="Silar P."/>
            <person name="Natvig D.O."/>
            <person name="Lalanne C."/>
            <person name="Gautier V."/>
            <person name="Ament-Velasquez S.L."/>
            <person name="Kruys A."/>
            <person name="Hutchinson M.I."/>
            <person name="Powell A.J."/>
            <person name="Barry K."/>
            <person name="Miller A.N."/>
            <person name="Grigoriev I.V."/>
            <person name="Debuchy R."/>
            <person name="Gladieux P."/>
            <person name="Hiltunen Thoren M."/>
            <person name="Johannesson H."/>
        </authorList>
    </citation>
    <scope>NUCLEOTIDE SEQUENCE</scope>
    <source>
        <strain evidence="9">PSN324</strain>
    </source>
</reference>
<keyword evidence="2 8" id="KW-0812">Transmembrane</keyword>
<dbReference type="PANTHER" id="PTHR33365">
    <property type="entry name" value="YALI0B05434P"/>
    <property type="match status" value="1"/>
</dbReference>
<comment type="subcellular location">
    <subcellularLocation>
        <location evidence="1">Membrane</location>
        <topology evidence="1">Single-pass membrane protein</topology>
    </subcellularLocation>
</comment>
<evidence type="ECO:0000313" key="10">
    <source>
        <dbReference type="Proteomes" id="UP001321749"/>
    </source>
</evidence>
<evidence type="ECO:0000256" key="8">
    <source>
        <dbReference type="SAM" id="Phobius"/>
    </source>
</evidence>
<dbReference type="EMBL" id="MU864934">
    <property type="protein sequence ID" value="KAK4466081.1"/>
    <property type="molecule type" value="Genomic_DNA"/>
</dbReference>
<sequence>MARKEDDNAYSPVGRLSSESGAGFLSGSLRERPSRQSCWAGRRATVLLAAALLVSNSIWAGVFSGYNLALKRTPQSSLAIDPLDHADHDQLSTAFHWNTPFSDDNKTVSNPLWSGLFPRGAGLVSVEKSWATAQHLPVSLANPADDKSAVYFVAGFHQLHCVTVVRAALYHFKESKEQTVPWKHVTHCLDSLRQLVQCKADDALLYTEDTNVFGDGQIHRCNDWTALTIWASDHAFEQQLPSS</sequence>
<keyword evidence="10" id="KW-1185">Reference proteome</keyword>
<evidence type="ECO:0000256" key="4">
    <source>
        <dbReference type="ARBA" id="ARBA00023026"/>
    </source>
</evidence>
<dbReference type="Proteomes" id="UP001321749">
    <property type="component" value="Unassembled WGS sequence"/>
</dbReference>
<evidence type="ECO:0000256" key="3">
    <source>
        <dbReference type="ARBA" id="ARBA00022989"/>
    </source>
</evidence>
<dbReference type="AlphaFoldDB" id="A0AAV9I2C0"/>
<feature type="transmembrane region" description="Helical" evidence="8">
    <location>
        <begin position="44"/>
        <end position="66"/>
    </location>
</feature>
<gene>
    <name evidence="9" type="ORF">QBC42DRAFT_247980</name>
</gene>
<evidence type="ECO:0000256" key="5">
    <source>
        <dbReference type="ARBA" id="ARBA00023136"/>
    </source>
</evidence>
<reference evidence="9" key="2">
    <citation type="submission" date="2023-06" db="EMBL/GenBank/DDBJ databases">
        <authorList>
            <consortium name="Lawrence Berkeley National Laboratory"/>
            <person name="Mondo S.J."/>
            <person name="Hensen N."/>
            <person name="Bonometti L."/>
            <person name="Westerberg I."/>
            <person name="Brannstrom I.O."/>
            <person name="Guillou S."/>
            <person name="Cros-Aarteil S."/>
            <person name="Calhoun S."/>
            <person name="Haridas S."/>
            <person name="Kuo A."/>
            <person name="Pangilinan J."/>
            <person name="Riley R."/>
            <person name="Labutti K."/>
            <person name="Andreopoulos B."/>
            <person name="Lipzen A."/>
            <person name="Chen C."/>
            <person name="Yanf M."/>
            <person name="Daum C."/>
            <person name="Ng V."/>
            <person name="Clum A."/>
            <person name="Steindorff A."/>
            <person name="Ohm R."/>
            <person name="Martin F."/>
            <person name="Silar P."/>
            <person name="Natvig D."/>
            <person name="Lalanne C."/>
            <person name="Gautier V."/>
            <person name="Ament-Velasquez S.L."/>
            <person name="Kruys A."/>
            <person name="Hutchinson M.I."/>
            <person name="Powell A.J."/>
            <person name="Barry K."/>
            <person name="Miller A.N."/>
            <person name="Grigoriev I.V."/>
            <person name="Debuchy R."/>
            <person name="Gladieux P."/>
            <person name="Thoren M.H."/>
            <person name="Johannesson H."/>
        </authorList>
    </citation>
    <scope>NUCLEOTIDE SEQUENCE</scope>
    <source>
        <strain evidence="9">PSN324</strain>
    </source>
</reference>
<comment type="caution">
    <text evidence="9">The sequence shown here is derived from an EMBL/GenBank/DDBJ whole genome shotgun (WGS) entry which is preliminary data.</text>
</comment>
<keyword evidence="6" id="KW-0325">Glycoprotein</keyword>
<dbReference type="InterPro" id="IPR021765">
    <property type="entry name" value="UstYa-like"/>
</dbReference>
<evidence type="ECO:0000256" key="1">
    <source>
        <dbReference type="ARBA" id="ARBA00004167"/>
    </source>
</evidence>
<dbReference type="GO" id="GO:0016020">
    <property type="term" value="C:membrane"/>
    <property type="evidence" value="ECO:0007669"/>
    <property type="project" value="UniProtKB-SubCell"/>
</dbReference>
<dbReference type="GO" id="GO:0043386">
    <property type="term" value="P:mycotoxin biosynthetic process"/>
    <property type="evidence" value="ECO:0007669"/>
    <property type="project" value="InterPro"/>
</dbReference>